<comment type="caution">
    <text evidence="5">The sequence shown here is derived from an EMBL/GenBank/DDBJ whole genome shotgun (WGS) entry which is preliminary data.</text>
</comment>
<evidence type="ECO:0000259" key="3">
    <source>
        <dbReference type="Pfam" id="PF11774"/>
    </source>
</evidence>
<evidence type="ECO:0000256" key="1">
    <source>
        <dbReference type="ARBA" id="ARBA00023125"/>
    </source>
</evidence>
<keyword evidence="6" id="KW-1185">Reference proteome</keyword>
<reference evidence="6" key="1">
    <citation type="submission" date="2024-07" db="EMBL/GenBank/DDBJ databases">
        <title>Pseudomonas strain that inhibits Aeromonas fish pathogens.</title>
        <authorList>
            <person name="Wildschutte H."/>
        </authorList>
    </citation>
    <scope>NUCLEOTIDE SEQUENCE [LARGE SCALE GENOMIC DNA]</scope>
    <source>
        <strain evidence="6">n60</strain>
    </source>
</reference>
<dbReference type="RefSeq" id="WP_061917851.1">
    <property type="nucleotide sequence ID" value="NZ_JALXPR010000129.1"/>
</dbReference>
<name>A0ABV3YQW9_9ACTN</name>
<dbReference type="Pfam" id="PF23359">
    <property type="entry name" value="Lsr2_DNA-bd"/>
    <property type="match status" value="1"/>
</dbReference>
<dbReference type="Gene3D" id="4.10.320.10">
    <property type="entry name" value="E3-binding domain"/>
    <property type="match status" value="1"/>
</dbReference>
<evidence type="ECO:0000259" key="4">
    <source>
        <dbReference type="Pfam" id="PF23359"/>
    </source>
</evidence>
<organism evidence="5 6">
    <name type="scientific">Dietzia cinnamea</name>
    <dbReference type="NCBI Taxonomy" id="321318"/>
    <lineage>
        <taxon>Bacteria</taxon>
        <taxon>Bacillati</taxon>
        <taxon>Actinomycetota</taxon>
        <taxon>Actinomycetes</taxon>
        <taxon>Mycobacteriales</taxon>
        <taxon>Dietziaceae</taxon>
        <taxon>Dietzia</taxon>
    </lineage>
</organism>
<gene>
    <name evidence="5" type="ORF">AB6N35_17120</name>
</gene>
<dbReference type="InterPro" id="IPR024412">
    <property type="entry name" value="Lsr2_dim_dom"/>
</dbReference>
<feature type="domain" description="Lsr2 dimerization" evidence="3">
    <location>
        <begin position="1"/>
        <end position="60"/>
    </location>
</feature>
<dbReference type="InterPro" id="IPR055370">
    <property type="entry name" value="Lsr2_DNA-bd"/>
</dbReference>
<sequence length="110" mass="12269">MAQHLHVRFIDDLDGTDLGNKANTITFSFEGKDYSIDLSEANADTFREAMKPYINGGRRATGSKTKTSRRSTTSADETKRVREWARSNGHEVSDRGRIPAEVMQAYTAAN</sequence>
<protein>
    <submittedName>
        <fullName evidence="5">Lsr2 family protein</fullName>
    </submittedName>
</protein>
<evidence type="ECO:0000313" key="6">
    <source>
        <dbReference type="Proteomes" id="UP001560293"/>
    </source>
</evidence>
<dbReference type="EMBL" id="JBFTEZ010000003">
    <property type="protein sequence ID" value="MEX6466032.1"/>
    <property type="molecule type" value="Genomic_DNA"/>
</dbReference>
<feature type="compositionally biased region" description="Low complexity" evidence="2">
    <location>
        <begin position="58"/>
        <end position="75"/>
    </location>
</feature>
<accession>A0ABV3YQW9</accession>
<proteinExistence type="predicted"/>
<dbReference type="Proteomes" id="UP001560293">
    <property type="component" value="Unassembled WGS sequence"/>
</dbReference>
<keyword evidence="1" id="KW-0238">DNA-binding</keyword>
<feature type="region of interest" description="Disordered" evidence="2">
    <location>
        <begin position="52"/>
        <end position="79"/>
    </location>
</feature>
<evidence type="ECO:0000313" key="5">
    <source>
        <dbReference type="EMBL" id="MEX6466032.1"/>
    </source>
</evidence>
<dbReference type="InterPro" id="IPR036625">
    <property type="entry name" value="E3-bd_dom_sf"/>
</dbReference>
<feature type="domain" description="Lsr2 DNA-binding" evidence="4">
    <location>
        <begin position="74"/>
        <end position="109"/>
    </location>
</feature>
<evidence type="ECO:0000256" key="2">
    <source>
        <dbReference type="SAM" id="MobiDB-lite"/>
    </source>
</evidence>
<dbReference type="InterPro" id="IPR042261">
    <property type="entry name" value="Lsr2-like_dimerization"/>
</dbReference>
<dbReference type="Pfam" id="PF11774">
    <property type="entry name" value="Lsr2"/>
    <property type="match status" value="1"/>
</dbReference>
<dbReference type="Gene3D" id="3.30.60.230">
    <property type="entry name" value="Lsr2, dimerization domain"/>
    <property type="match status" value="1"/>
</dbReference>